<evidence type="ECO:0000259" key="1">
    <source>
        <dbReference type="Pfam" id="PF03235"/>
    </source>
</evidence>
<feature type="domain" description="GmrSD restriction endonucleases C-terminal" evidence="2">
    <location>
        <begin position="417"/>
        <end position="560"/>
    </location>
</feature>
<dbReference type="Proteomes" id="UP000659698">
    <property type="component" value="Unassembled WGS sequence"/>
</dbReference>
<dbReference type="PANTHER" id="PTHR35149:SF2">
    <property type="entry name" value="DUF262 DOMAIN-CONTAINING PROTEIN"/>
    <property type="match status" value="1"/>
</dbReference>
<evidence type="ECO:0000313" key="3">
    <source>
        <dbReference type="EMBL" id="MBC3539873.1"/>
    </source>
</evidence>
<dbReference type="PANTHER" id="PTHR35149">
    <property type="entry name" value="SLL5132 PROTEIN"/>
    <property type="match status" value="1"/>
</dbReference>
<comment type="caution">
    <text evidence="3">The sequence shown here is derived from an EMBL/GenBank/DDBJ whole genome shotgun (WGS) entry which is preliminary data.</text>
</comment>
<reference evidence="3 4" key="1">
    <citation type="journal article" date="2019" name="Int. J. Syst. Evol. Microbiol.">
        <title>Rufibacter sediminis sp. nov., isolated from freshwater lake sediment.</title>
        <authorList>
            <person name="Qu J.H."/>
            <person name="Zhang L.J."/>
            <person name="Fu Y.H."/>
            <person name="Li H.F."/>
        </authorList>
    </citation>
    <scope>NUCLEOTIDE SEQUENCE [LARGE SCALE GENOMIC DNA]</scope>
    <source>
        <strain evidence="3 4">H-1</strain>
    </source>
</reference>
<dbReference type="InterPro" id="IPR004919">
    <property type="entry name" value="GmrSD_N"/>
</dbReference>
<proteinExistence type="predicted"/>
<keyword evidence="4" id="KW-1185">Reference proteome</keyword>
<dbReference type="RefSeq" id="WP_186636407.1">
    <property type="nucleotide sequence ID" value="NZ_JACOAF010000021.1"/>
</dbReference>
<feature type="domain" description="GmrSD restriction endonucleases N-terminal" evidence="1">
    <location>
        <begin position="9"/>
        <end position="220"/>
    </location>
</feature>
<evidence type="ECO:0000313" key="4">
    <source>
        <dbReference type="Proteomes" id="UP000659698"/>
    </source>
</evidence>
<protein>
    <submittedName>
        <fullName evidence="3">DUF262 domain-containing protein</fullName>
    </submittedName>
</protein>
<accession>A0ABR6VSP7</accession>
<dbReference type="EMBL" id="JACOAF010000021">
    <property type="protein sequence ID" value="MBC3539873.1"/>
    <property type="molecule type" value="Genomic_DNA"/>
</dbReference>
<organism evidence="3 4">
    <name type="scientific">Rufibacter sediminis</name>
    <dbReference type="NCBI Taxonomy" id="2762756"/>
    <lineage>
        <taxon>Bacteria</taxon>
        <taxon>Pseudomonadati</taxon>
        <taxon>Bacteroidota</taxon>
        <taxon>Cytophagia</taxon>
        <taxon>Cytophagales</taxon>
        <taxon>Hymenobacteraceae</taxon>
        <taxon>Rufibacter</taxon>
    </lineage>
</organism>
<dbReference type="InterPro" id="IPR011089">
    <property type="entry name" value="GmrSD_C"/>
</dbReference>
<dbReference type="Pfam" id="PF03235">
    <property type="entry name" value="GmrSD_N"/>
    <property type="match status" value="1"/>
</dbReference>
<evidence type="ECO:0000259" key="2">
    <source>
        <dbReference type="Pfam" id="PF07510"/>
    </source>
</evidence>
<sequence>MSTRPKTKKFLSLVDIQFVIPAYQRNYEWDYEQCHQLIQDIIKVGTSTDPQFHFIGSIVYIQEDVFTTDDIKELVVIDGQQRITTIILIYIALCAVGKELDNFELVDRIRDRYLINKYADKEGRLKLKPSDNNDKALSYLIQLDFDFDFEGNSRLLENFKFVQKFVTKENYEIIENGLNKLSFVEIILEKGIDNPQKIFESLNSTGKNLSEGDLIRNYIFMNMNIGDQNRVYKIWSLIENSCIQNDLNESRSKHIEFIRDYITLKSGDVPKKQRLKTYESFKELFKWTTTDNMENTVEDLKKYAVYYDKIINPYKEPDLEIRTQLRYLLKLDKVIAIPFVLQVYDDYKNKIINKIEFIEVLETIQSFLWRRFLCGRQSSFIVALLAKLRNEINIKDYVPSLQKALLSKLEKNTPVFPSNNEVRNILKIKNIYKGQTRNVNYLLERLENFDNEEPVLIDNNPKITIEHIFPVNPAKGWEQSLNKKDFNLLKNKYLHTLGNLTLSGNNGKLGNRFFLDKRDLQSEGKECGYKYSRLWLNKHLASLEKWDVEEVDKRFDLLFERFLQIWKLPTVDSQIKEHITFEETNILKLGDPTGKKIDYVLFKGKKQSIKNLTNLYTFVLRLALEDGKERDFKKSLLERFSIHSDDKKLKNALFIKDGYYAEAKINSRTKLFRIKEVVKMLGITDEISVKYSLN</sequence>
<gene>
    <name evidence="3" type="ORF">H7U12_09275</name>
</gene>
<dbReference type="Pfam" id="PF07510">
    <property type="entry name" value="GmrSD_C"/>
    <property type="match status" value="1"/>
</dbReference>
<name>A0ABR6VSP7_9BACT</name>